<comment type="caution">
    <text evidence="7">The sequence shown here is derived from an EMBL/GenBank/DDBJ whole genome shotgun (WGS) entry which is preliminary data.</text>
</comment>
<feature type="transmembrane region" description="Helical" evidence="6">
    <location>
        <begin position="378"/>
        <end position="396"/>
    </location>
</feature>
<keyword evidence="8" id="KW-1185">Reference proteome</keyword>
<feature type="transmembrane region" description="Helical" evidence="6">
    <location>
        <begin position="47"/>
        <end position="67"/>
    </location>
</feature>
<evidence type="ECO:0000256" key="3">
    <source>
        <dbReference type="ARBA" id="ARBA00022692"/>
    </source>
</evidence>
<evidence type="ECO:0000256" key="2">
    <source>
        <dbReference type="ARBA" id="ARBA00022475"/>
    </source>
</evidence>
<feature type="transmembrane region" description="Helical" evidence="6">
    <location>
        <begin position="245"/>
        <end position="269"/>
    </location>
</feature>
<feature type="transmembrane region" description="Helical" evidence="6">
    <location>
        <begin position="143"/>
        <end position="164"/>
    </location>
</feature>
<dbReference type="Proteomes" id="UP000230282">
    <property type="component" value="Unassembled WGS sequence"/>
</dbReference>
<feature type="transmembrane region" description="Helical" evidence="6">
    <location>
        <begin position="289"/>
        <end position="311"/>
    </location>
</feature>
<evidence type="ECO:0000313" key="8">
    <source>
        <dbReference type="Proteomes" id="UP000230282"/>
    </source>
</evidence>
<keyword evidence="4 6" id="KW-1133">Transmembrane helix</keyword>
<feature type="transmembrane region" description="Helical" evidence="6">
    <location>
        <begin position="430"/>
        <end position="447"/>
    </location>
</feature>
<organism evidence="7 8">
    <name type="scientific">Caviibacterium pharyngocola</name>
    <dbReference type="NCBI Taxonomy" id="28159"/>
    <lineage>
        <taxon>Bacteria</taxon>
        <taxon>Pseudomonadati</taxon>
        <taxon>Pseudomonadota</taxon>
        <taxon>Gammaproteobacteria</taxon>
        <taxon>Pasteurellales</taxon>
        <taxon>Pasteurellaceae</taxon>
        <taxon>Caviibacterium</taxon>
    </lineage>
</organism>
<dbReference type="InterPro" id="IPR050833">
    <property type="entry name" value="Poly_Biosynth_Transport"/>
</dbReference>
<evidence type="ECO:0000256" key="5">
    <source>
        <dbReference type="ARBA" id="ARBA00023136"/>
    </source>
</evidence>
<keyword evidence="3 6" id="KW-0812">Transmembrane</keyword>
<evidence type="ECO:0008006" key="9">
    <source>
        <dbReference type="Google" id="ProtNLM"/>
    </source>
</evidence>
<feature type="transmembrane region" description="Helical" evidence="6">
    <location>
        <begin position="408"/>
        <end position="424"/>
    </location>
</feature>
<protein>
    <recommendedName>
        <fullName evidence="9">Polysaccharide biosynthesis protein</fullName>
    </recommendedName>
</protein>
<keyword evidence="2" id="KW-1003">Cell membrane</keyword>
<keyword evidence="5 6" id="KW-0472">Membrane</keyword>
<evidence type="ECO:0000313" key="7">
    <source>
        <dbReference type="EMBL" id="PJG83510.1"/>
    </source>
</evidence>
<dbReference type="RefSeq" id="WP_100296201.1">
    <property type="nucleotide sequence ID" value="NZ_PHGZ01000007.1"/>
</dbReference>
<comment type="subcellular location">
    <subcellularLocation>
        <location evidence="1">Cell membrane</location>
        <topology evidence="1">Multi-pass membrane protein</topology>
    </subcellularLocation>
</comment>
<dbReference type="EMBL" id="PHGZ01000007">
    <property type="protein sequence ID" value="PJG83510.1"/>
    <property type="molecule type" value="Genomic_DNA"/>
</dbReference>
<feature type="transmembrane region" description="Helical" evidence="6">
    <location>
        <begin position="112"/>
        <end position="131"/>
    </location>
</feature>
<feature type="transmembrane region" description="Helical" evidence="6">
    <location>
        <begin position="87"/>
        <end position="106"/>
    </location>
</feature>
<dbReference type="PANTHER" id="PTHR30250">
    <property type="entry name" value="PST FAMILY PREDICTED COLANIC ACID TRANSPORTER"/>
    <property type="match status" value="1"/>
</dbReference>
<feature type="transmembrane region" description="Helical" evidence="6">
    <location>
        <begin position="354"/>
        <end position="372"/>
    </location>
</feature>
<feature type="transmembrane region" description="Helical" evidence="6">
    <location>
        <begin position="170"/>
        <end position="191"/>
    </location>
</feature>
<accession>A0A2M8RXA3</accession>
<reference evidence="7 8" key="1">
    <citation type="submission" date="2017-11" db="EMBL/GenBank/DDBJ databases">
        <title>Reclassification of Bisgaard taxon 5 as Caviibacterium pharyngocola gen. nov., sp. nov.</title>
        <authorList>
            <person name="Christensen H."/>
        </authorList>
    </citation>
    <scope>NUCLEOTIDE SEQUENCE [LARGE SCALE GENOMIC DNA]</scope>
    <source>
        <strain evidence="7 8">7_3</strain>
    </source>
</reference>
<dbReference type="OrthoDB" id="385011at2"/>
<proteinExistence type="predicted"/>
<evidence type="ECO:0000256" key="6">
    <source>
        <dbReference type="SAM" id="Phobius"/>
    </source>
</evidence>
<sequence length="459" mass="54401">MKDNKTLRKNISYVLSSNMIIALIGLVNVFLFPKIMTVESYALYQSFMLYITYITICHAGFSTGMAINYAGKNFEDISLRRFKSEIFLLFLIVLFFFFFISIIYWYSRYEVFYYLVLVIIPYVLVGSYKSLLQSWNKFRYFTIINLFESVSIILISLLIYFIYNEFSGESYIYIYLSVYWVVFIYIFINLFNMVKKTESISIFSQDNKNTWRLGAIFVIGNYINILFIVMNKQVVQIFFSIEEFAYYSFGISLQTLIMLFVTSISQPLFTIMAKNIFSSSDYDKIKDLLIVFSSFSVCGYFVVSFIIKRYIPNYSNSLDITAIYFMAFPAIYIINCLYFNFYKYKKLTKYYVKLMSVMFAIMLALNIMAAYFFADMKYVAISTVVAYYIFLFCGGIRLSFITIKIKDILYLIVFMLSFIFINYLNNNDMLSLIYMFFLTLFFSIFFYKNSIFALIKKEI</sequence>
<evidence type="ECO:0000256" key="4">
    <source>
        <dbReference type="ARBA" id="ARBA00022989"/>
    </source>
</evidence>
<dbReference type="AlphaFoldDB" id="A0A2M8RXA3"/>
<feature type="transmembrane region" description="Helical" evidence="6">
    <location>
        <begin position="211"/>
        <end position="230"/>
    </location>
</feature>
<dbReference type="GO" id="GO:0005886">
    <property type="term" value="C:plasma membrane"/>
    <property type="evidence" value="ECO:0007669"/>
    <property type="project" value="UniProtKB-SubCell"/>
</dbReference>
<feature type="transmembrane region" description="Helical" evidence="6">
    <location>
        <begin position="12"/>
        <end position="35"/>
    </location>
</feature>
<dbReference type="PANTHER" id="PTHR30250:SF11">
    <property type="entry name" value="O-ANTIGEN TRANSPORTER-RELATED"/>
    <property type="match status" value="1"/>
</dbReference>
<feature type="transmembrane region" description="Helical" evidence="6">
    <location>
        <begin position="323"/>
        <end position="342"/>
    </location>
</feature>
<name>A0A2M8RXA3_9PAST</name>
<gene>
    <name evidence="7" type="ORF">CVP04_03845</name>
</gene>
<evidence type="ECO:0000256" key="1">
    <source>
        <dbReference type="ARBA" id="ARBA00004651"/>
    </source>
</evidence>